<dbReference type="InterPro" id="IPR041561">
    <property type="entry name" value="PglD_N"/>
</dbReference>
<protein>
    <submittedName>
        <fullName evidence="2">Hexapeptide transferase</fullName>
    </submittedName>
</protein>
<dbReference type="Gene3D" id="2.160.10.10">
    <property type="entry name" value="Hexapeptide repeat proteins"/>
    <property type="match status" value="1"/>
</dbReference>
<dbReference type="Proteomes" id="UP001157114">
    <property type="component" value="Unassembled WGS sequence"/>
</dbReference>
<dbReference type="NCBIfam" id="TIGR03570">
    <property type="entry name" value="NeuD_NnaD"/>
    <property type="match status" value="1"/>
</dbReference>
<dbReference type="Pfam" id="PF17836">
    <property type="entry name" value="PglD_N"/>
    <property type="match status" value="1"/>
</dbReference>
<evidence type="ECO:0000313" key="2">
    <source>
        <dbReference type="EMBL" id="GLX71219.1"/>
    </source>
</evidence>
<keyword evidence="2" id="KW-0808">Transferase</keyword>
<dbReference type="InterPro" id="IPR020019">
    <property type="entry name" value="AcTrfase_PglD-like"/>
</dbReference>
<dbReference type="InterPro" id="IPR050179">
    <property type="entry name" value="Trans_hexapeptide_repeat"/>
</dbReference>
<feature type="domain" description="PglD N-terminal" evidence="1">
    <location>
        <begin position="12"/>
        <end position="86"/>
    </location>
</feature>
<comment type="caution">
    <text evidence="2">The sequence shown here is derived from an EMBL/GenBank/DDBJ whole genome shotgun (WGS) entry which is preliminary data.</text>
</comment>
<dbReference type="CDD" id="cd03360">
    <property type="entry name" value="LbH_AT_putative"/>
    <property type="match status" value="1"/>
</dbReference>
<dbReference type="EMBL" id="BSSQ01000028">
    <property type="protein sequence ID" value="GLX71219.1"/>
    <property type="molecule type" value="Genomic_DNA"/>
</dbReference>
<keyword evidence="3" id="KW-1185">Reference proteome</keyword>
<gene>
    <name evidence="2" type="primary">perB</name>
    <name evidence="2" type="ORF">MU1_55680</name>
</gene>
<evidence type="ECO:0000313" key="3">
    <source>
        <dbReference type="Proteomes" id="UP001157114"/>
    </source>
</evidence>
<evidence type="ECO:0000259" key="1">
    <source>
        <dbReference type="Pfam" id="PF17836"/>
    </source>
</evidence>
<sequence>MLFHHALPNKTVIIGAGGHAKVIVDILLHDPHVELVGCIGHDPNANVLGLRVLGGDELLPELLAQGVRHAFVAIGNNARRHALCKQAEALGFELINAVSPRAYLATGVTLCQGVAVMPGSIIQPDTRIGSYSIINTGATVDHDGNIGTACHIAPGCHLSGNVTVGDESFLGTGVSVIDGMHIGEGCMIGAGAAVIRPIPSYSLAVGVPAVVKRTLLQK</sequence>
<organism evidence="2 3">
    <name type="scientific">Paenibacillus glycanilyticus</name>
    <dbReference type="NCBI Taxonomy" id="126569"/>
    <lineage>
        <taxon>Bacteria</taxon>
        <taxon>Bacillati</taxon>
        <taxon>Bacillota</taxon>
        <taxon>Bacilli</taxon>
        <taxon>Bacillales</taxon>
        <taxon>Paenibacillaceae</taxon>
        <taxon>Paenibacillus</taxon>
    </lineage>
</organism>
<dbReference type="GO" id="GO:0016740">
    <property type="term" value="F:transferase activity"/>
    <property type="evidence" value="ECO:0007669"/>
    <property type="project" value="UniProtKB-KW"/>
</dbReference>
<proteinExistence type="predicted"/>
<name>A0ABQ6GJZ8_9BACL</name>
<dbReference type="PANTHER" id="PTHR43300:SF7">
    <property type="entry name" value="UDP-N-ACETYLBACILLOSAMINE N-ACETYLTRANSFERASE"/>
    <property type="match status" value="1"/>
</dbReference>
<dbReference type="Gene3D" id="3.40.50.20">
    <property type="match status" value="1"/>
</dbReference>
<reference evidence="2 3" key="1">
    <citation type="submission" date="2023-03" db="EMBL/GenBank/DDBJ databases">
        <title>Draft genome sequence of the bacteria which degrade cell wall of Tricholomamatutake.</title>
        <authorList>
            <person name="Konishi Y."/>
            <person name="Fukuta Y."/>
            <person name="Shirasaka N."/>
        </authorList>
    </citation>
    <scope>NUCLEOTIDE SEQUENCE [LARGE SCALE GENOMIC DNA]</scope>
    <source>
        <strain evidence="3">mu1</strain>
    </source>
</reference>
<accession>A0ABQ6GJZ8</accession>
<dbReference type="PANTHER" id="PTHR43300">
    <property type="entry name" value="ACETYLTRANSFERASE"/>
    <property type="match status" value="1"/>
</dbReference>
<dbReference type="InterPro" id="IPR011004">
    <property type="entry name" value="Trimer_LpxA-like_sf"/>
</dbReference>
<dbReference type="SUPFAM" id="SSF51161">
    <property type="entry name" value="Trimeric LpxA-like enzymes"/>
    <property type="match status" value="1"/>
</dbReference>